<name>A0A9X3F517_9BACT</name>
<dbReference type="EMBL" id="JAPOHD010000012">
    <property type="protein sequence ID" value="MCY1719917.1"/>
    <property type="molecule type" value="Genomic_DNA"/>
</dbReference>
<comment type="caution">
    <text evidence="2">The sequence shown here is derived from an EMBL/GenBank/DDBJ whole genome shotgun (WGS) entry which is preliminary data.</text>
</comment>
<feature type="domain" description="Peptidase U32 collagenase" evidence="1">
    <location>
        <begin position="339"/>
        <end position="446"/>
    </location>
</feature>
<protein>
    <submittedName>
        <fullName evidence="2">DUF3656 domain-containing protein</fullName>
    </submittedName>
</protein>
<reference evidence="2" key="1">
    <citation type="submission" date="2022-11" db="EMBL/GenBank/DDBJ databases">
        <title>Marilongibacter aestuarii gen. nov., sp. nov., isolated from tidal flat sediment.</title>
        <authorList>
            <person name="Jiayan W."/>
        </authorList>
    </citation>
    <scope>NUCLEOTIDE SEQUENCE</scope>
    <source>
        <strain evidence="2">Z1-6</strain>
    </source>
</reference>
<dbReference type="AlphaFoldDB" id="A0A9X3F517"/>
<evidence type="ECO:0000313" key="2">
    <source>
        <dbReference type="EMBL" id="MCY1719917.1"/>
    </source>
</evidence>
<dbReference type="Pfam" id="PF01136">
    <property type="entry name" value="Peptidase_U32"/>
    <property type="match status" value="2"/>
</dbReference>
<keyword evidence="3" id="KW-1185">Reference proteome</keyword>
<dbReference type="RefSeq" id="WP_343332250.1">
    <property type="nucleotide sequence ID" value="NZ_JAPOHD010000012.1"/>
</dbReference>
<dbReference type="InterPro" id="IPR051454">
    <property type="entry name" value="RNA/ubiquinone_mod_enzymes"/>
</dbReference>
<dbReference type="PANTHER" id="PTHR30217">
    <property type="entry name" value="PEPTIDASE U32 FAMILY"/>
    <property type="match status" value="1"/>
</dbReference>
<dbReference type="InterPro" id="IPR020988">
    <property type="entry name" value="Pept_U32_collagenase"/>
</dbReference>
<sequence>MNRNIELLAPGGDIESIKAAIAAGADAVYCGLNKFNARNRAENITFENLNGILRLAHENNCEVFLTLNTGIVEPEIPDLIRLLNKLANTSIDGVIVQDLGLFYILLNHFEGLKIHASTQLTTHNQGQLKFLSKLNASRVNLSRELNGSEIKALSSTAHQNNMLSEVFVHGSYCISFSGICYMSSVAGGNSGNRGRCSQPCRDEYLTTSQGRKFPLNLKDNSAWWNLHKLLDAGVDSLKIEGRIKKFHYVYLVVDAYKKQLHNINSKNSQSSDSSILYKVFNRDFSNAFLKGEISRDMFIDNSRDNSSTHWAKQNGDVTPENIDKGEIALYKEKGEIRSVIKKQIDRMSIERAPIAIRIFGIAGEPLQIDIKTQESSFVLFSEINLATNGNMRIDKKMMLKRFKAINETEYFIEKIDLTGIKGELFIPFSELTNLKNRILFILNNARETVSPATVPVLPKQITKTIKSELSVLIDSEEDLCECENSSATFYYQLPNDFASNAAKWTELFLKNRKLVPWFPSILLGENYNSAVDFLKVVKPDKIVANNTGIAYEAYNSGVSWIAGPFLNTMNSFALLCLKDNFNCTGAFLSNELSKHQIQRIKEPADFDLFYSIYHPINLMTSRQCFFQTTKGCEKDSMDKNCIPFCDKATTITNLKEESFFIEKSKENLNSIYNERNCLNTAIMNDIPNRFSEFLIDLRNIQTETKTELKKSQLITLFANHIKGSLGAEQKLHKAIVHTTNTQYLKGI</sequence>
<evidence type="ECO:0000259" key="1">
    <source>
        <dbReference type="Pfam" id="PF12392"/>
    </source>
</evidence>
<gene>
    <name evidence="2" type="ORF">OU798_06155</name>
</gene>
<proteinExistence type="predicted"/>
<evidence type="ECO:0000313" key="3">
    <source>
        <dbReference type="Proteomes" id="UP001145087"/>
    </source>
</evidence>
<dbReference type="InterPro" id="IPR001539">
    <property type="entry name" value="Peptidase_U32"/>
</dbReference>
<dbReference type="PANTHER" id="PTHR30217:SF10">
    <property type="entry name" value="23S RRNA 5-HYDROXYCYTIDINE C2501 SYNTHASE"/>
    <property type="match status" value="1"/>
</dbReference>
<accession>A0A9X3F517</accession>
<organism evidence="2 3">
    <name type="scientific">Draconibacterium aestuarii</name>
    <dbReference type="NCBI Taxonomy" id="2998507"/>
    <lineage>
        <taxon>Bacteria</taxon>
        <taxon>Pseudomonadati</taxon>
        <taxon>Bacteroidota</taxon>
        <taxon>Bacteroidia</taxon>
        <taxon>Marinilabiliales</taxon>
        <taxon>Prolixibacteraceae</taxon>
        <taxon>Draconibacterium</taxon>
    </lineage>
</organism>
<dbReference type="Proteomes" id="UP001145087">
    <property type="component" value="Unassembled WGS sequence"/>
</dbReference>
<dbReference type="Pfam" id="PF12392">
    <property type="entry name" value="DUF3656"/>
    <property type="match status" value="1"/>
</dbReference>